<comment type="caution">
    <text evidence="4">The sequence shown here is derived from an EMBL/GenBank/DDBJ whole genome shotgun (WGS) entry which is preliminary data.</text>
</comment>
<evidence type="ECO:0000256" key="2">
    <source>
        <dbReference type="PROSITE-ProRule" id="PRU00169"/>
    </source>
</evidence>
<evidence type="ECO:0000313" key="5">
    <source>
        <dbReference type="Proteomes" id="UP000256708"/>
    </source>
</evidence>
<dbReference type="InterPro" id="IPR050595">
    <property type="entry name" value="Bact_response_regulator"/>
</dbReference>
<dbReference type="SMART" id="SM00448">
    <property type="entry name" value="REC"/>
    <property type="match status" value="1"/>
</dbReference>
<protein>
    <submittedName>
        <fullName evidence="4">Response regulator</fullName>
    </submittedName>
</protein>
<feature type="domain" description="Response regulatory" evidence="3">
    <location>
        <begin position="6"/>
        <end position="128"/>
    </location>
</feature>
<reference evidence="5" key="1">
    <citation type="submission" date="2018-08" db="EMBL/GenBank/DDBJ databases">
        <authorList>
            <person name="Liu Z.-W."/>
            <person name="Du Z.-J."/>
        </authorList>
    </citation>
    <scope>NUCLEOTIDE SEQUENCE [LARGE SCALE GENOMIC DNA]</scope>
    <source>
        <strain evidence="5">H4X</strain>
    </source>
</reference>
<keyword evidence="1 2" id="KW-0597">Phosphoprotein</keyword>
<dbReference type="InterPro" id="IPR011006">
    <property type="entry name" value="CheY-like_superfamily"/>
</dbReference>
<accession>A0A3D8L389</accession>
<evidence type="ECO:0000256" key="1">
    <source>
        <dbReference type="ARBA" id="ARBA00022553"/>
    </source>
</evidence>
<gene>
    <name evidence="4" type="ORF">DXT99_24645</name>
</gene>
<keyword evidence="5" id="KW-1185">Reference proteome</keyword>
<dbReference type="AlphaFoldDB" id="A0A3D8L389"/>
<organism evidence="4 5">
    <name type="scientific">Pontibacter diazotrophicus</name>
    <dbReference type="NCBI Taxonomy" id="1400979"/>
    <lineage>
        <taxon>Bacteria</taxon>
        <taxon>Pseudomonadati</taxon>
        <taxon>Bacteroidota</taxon>
        <taxon>Cytophagia</taxon>
        <taxon>Cytophagales</taxon>
        <taxon>Hymenobacteraceae</taxon>
        <taxon>Pontibacter</taxon>
    </lineage>
</organism>
<feature type="modified residue" description="4-aspartylphosphate" evidence="2">
    <location>
        <position position="62"/>
    </location>
</feature>
<sequence length="128" mass="14166">MEYIRRVLIIDDDATSVFLTKRVVSNMCAGAEIQTAQSGSEGMKLLVEAKKKRLLPQLILLDINMHDMSGLTLLEELGKLRVVNLIDTQIVLLTSSVDPLHIASAKRHMAATYLPKPLTKQSLLDILA</sequence>
<dbReference type="OrthoDB" id="1524091at2"/>
<dbReference type="Pfam" id="PF00072">
    <property type="entry name" value="Response_reg"/>
    <property type="match status" value="1"/>
</dbReference>
<proteinExistence type="predicted"/>
<dbReference type="InterPro" id="IPR001789">
    <property type="entry name" value="Sig_transdc_resp-reg_receiver"/>
</dbReference>
<dbReference type="SUPFAM" id="SSF52172">
    <property type="entry name" value="CheY-like"/>
    <property type="match status" value="1"/>
</dbReference>
<dbReference type="PANTHER" id="PTHR44591:SF3">
    <property type="entry name" value="RESPONSE REGULATORY DOMAIN-CONTAINING PROTEIN"/>
    <property type="match status" value="1"/>
</dbReference>
<dbReference type="Gene3D" id="3.40.50.2300">
    <property type="match status" value="1"/>
</dbReference>
<dbReference type="PANTHER" id="PTHR44591">
    <property type="entry name" value="STRESS RESPONSE REGULATOR PROTEIN 1"/>
    <property type="match status" value="1"/>
</dbReference>
<evidence type="ECO:0000259" key="3">
    <source>
        <dbReference type="PROSITE" id="PS50110"/>
    </source>
</evidence>
<dbReference type="EMBL" id="QRGR01000042">
    <property type="protein sequence ID" value="RDV11452.1"/>
    <property type="molecule type" value="Genomic_DNA"/>
</dbReference>
<name>A0A3D8L389_9BACT</name>
<dbReference type="PROSITE" id="PS50110">
    <property type="entry name" value="RESPONSE_REGULATORY"/>
    <property type="match status" value="1"/>
</dbReference>
<dbReference type="RefSeq" id="WP_115568260.1">
    <property type="nucleotide sequence ID" value="NZ_QRGR01000042.1"/>
</dbReference>
<dbReference type="Proteomes" id="UP000256708">
    <property type="component" value="Unassembled WGS sequence"/>
</dbReference>
<dbReference type="CDD" id="cd00156">
    <property type="entry name" value="REC"/>
    <property type="match status" value="1"/>
</dbReference>
<evidence type="ECO:0000313" key="4">
    <source>
        <dbReference type="EMBL" id="RDV11452.1"/>
    </source>
</evidence>
<dbReference type="GO" id="GO:0000160">
    <property type="term" value="P:phosphorelay signal transduction system"/>
    <property type="evidence" value="ECO:0007669"/>
    <property type="project" value="InterPro"/>
</dbReference>